<comment type="caution">
    <text evidence="1">The sequence shown here is derived from an EMBL/GenBank/DDBJ whole genome shotgun (WGS) entry which is preliminary data.</text>
</comment>
<dbReference type="AlphaFoldDB" id="A0AAE2ZS04"/>
<dbReference type="PANTHER" id="PTHR30565">
    <property type="entry name" value="PROTEIN YCIF"/>
    <property type="match status" value="1"/>
</dbReference>
<dbReference type="Gene3D" id="1.20.1260.10">
    <property type="match status" value="1"/>
</dbReference>
<dbReference type="InterPro" id="IPR009078">
    <property type="entry name" value="Ferritin-like_SF"/>
</dbReference>
<name>A0AAE2ZS04_9HYPH</name>
<accession>A0AAE2ZS04</accession>
<evidence type="ECO:0000313" key="2">
    <source>
        <dbReference type="Proteomes" id="UP001196509"/>
    </source>
</evidence>
<proteinExistence type="predicted"/>
<dbReference type="RefSeq" id="WP_220230439.1">
    <property type="nucleotide sequence ID" value="NZ_JAICBX010000004.1"/>
</dbReference>
<dbReference type="CDD" id="cd07909">
    <property type="entry name" value="YciF"/>
    <property type="match status" value="1"/>
</dbReference>
<organism evidence="1 2">
    <name type="scientific">Flavimaribacter sediminis</name>
    <dbReference type="NCBI Taxonomy" id="2865987"/>
    <lineage>
        <taxon>Bacteria</taxon>
        <taxon>Pseudomonadati</taxon>
        <taxon>Pseudomonadota</taxon>
        <taxon>Alphaproteobacteria</taxon>
        <taxon>Hyphomicrobiales</taxon>
        <taxon>Rhizobiaceae</taxon>
        <taxon>Flavimaribacter</taxon>
    </lineage>
</organism>
<gene>
    <name evidence="1" type="ORF">K1W69_21225</name>
</gene>
<dbReference type="InterPro" id="IPR012347">
    <property type="entry name" value="Ferritin-like"/>
</dbReference>
<reference evidence="1" key="1">
    <citation type="submission" date="2021-08" db="EMBL/GenBank/DDBJ databases">
        <title>Hoeflea bacterium WL0058 sp. nov., isolated from the sediment.</title>
        <authorList>
            <person name="Wang L."/>
            <person name="Zhang D."/>
        </authorList>
    </citation>
    <scope>NUCLEOTIDE SEQUENCE</scope>
    <source>
        <strain evidence="1">WL0058</strain>
    </source>
</reference>
<dbReference type="Pfam" id="PF05974">
    <property type="entry name" value="DUF892"/>
    <property type="match status" value="1"/>
</dbReference>
<dbReference type="InterPro" id="IPR010287">
    <property type="entry name" value="DUF892_YciF-like"/>
</dbReference>
<dbReference type="SUPFAM" id="SSF47240">
    <property type="entry name" value="Ferritin-like"/>
    <property type="match status" value="1"/>
</dbReference>
<keyword evidence="2" id="KW-1185">Reference proteome</keyword>
<dbReference type="InterPro" id="IPR047114">
    <property type="entry name" value="YciF"/>
</dbReference>
<protein>
    <submittedName>
        <fullName evidence="1">DUF892 family protein</fullName>
    </submittedName>
</protein>
<sequence length="162" mass="18272">MALKNLEDLFEHTLQDVYFAENFIHKKLPTMIEKSSNASLGKLFKDHRAETEGQIERLKTVFELIGKKPSSEECPAIEGIVKEAEELIKEIEDPETLDAALIAAAQAVEHYEITRYGTLLTWAKLLGYEDAISPLRDNIEEEKSADAKLTRLAEDKLNKKAA</sequence>
<dbReference type="Proteomes" id="UP001196509">
    <property type="component" value="Unassembled WGS sequence"/>
</dbReference>
<evidence type="ECO:0000313" key="1">
    <source>
        <dbReference type="EMBL" id="MBW8639730.1"/>
    </source>
</evidence>
<dbReference type="PANTHER" id="PTHR30565:SF9">
    <property type="entry name" value="PROTEIN YCIF"/>
    <property type="match status" value="1"/>
</dbReference>
<dbReference type="EMBL" id="JAICBX010000004">
    <property type="protein sequence ID" value="MBW8639730.1"/>
    <property type="molecule type" value="Genomic_DNA"/>
</dbReference>